<dbReference type="HAMAP" id="MF_00182">
    <property type="entry name" value="Formyl_trans"/>
    <property type="match status" value="1"/>
</dbReference>
<dbReference type="InterPro" id="IPR044135">
    <property type="entry name" value="Met-tRNA-FMT_C"/>
</dbReference>
<accession>A0A6A8MAK2</accession>
<dbReference type="Pfam" id="PF02911">
    <property type="entry name" value="Formyl_trans_C"/>
    <property type="match status" value="1"/>
</dbReference>
<dbReference type="PANTHER" id="PTHR11138:SF5">
    <property type="entry name" value="METHIONYL-TRNA FORMYLTRANSFERASE, MITOCHONDRIAL"/>
    <property type="match status" value="1"/>
</dbReference>
<evidence type="ECO:0000256" key="4">
    <source>
        <dbReference type="ARBA" id="ARBA00022917"/>
    </source>
</evidence>
<comment type="catalytic activity">
    <reaction evidence="5">
        <text>L-methionyl-tRNA(fMet) + (6R)-10-formyltetrahydrofolate = N-formyl-L-methionyl-tRNA(fMet) + (6S)-5,6,7,8-tetrahydrofolate + H(+)</text>
        <dbReference type="Rhea" id="RHEA:24380"/>
        <dbReference type="Rhea" id="RHEA-COMP:9952"/>
        <dbReference type="Rhea" id="RHEA-COMP:9953"/>
        <dbReference type="ChEBI" id="CHEBI:15378"/>
        <dbReference type="ChEBI" id="CHEBI:57453"/>
        <dbReference type="ChEBI" id="CHEBI:78530"/>
        <dbReference type="ChEBI" id="CHEBI:78844"/>
        <dbReference type="ChEBI" id="CHEBI:195366"/>
        <dbReference type="EC" id="2.1.2.9"/>
    </reaction>
</comment>
<dbReference type="Pfam" id="PF00551">
    <property type="entry name" value="Formyl_trans_N"/>
    <property type="match status" value="1"/>
</dbReference>
<gene>
    <name evidence="5" type="primary">fmt</name>
    <name evidence="8" type="ORF">FYJ66_01840</name>
</gene>
<evidence type="ECO:0000259" key="7">
    <source>
        <dbReference type="Pfam" id="PF02911"/>
    </source>
</evidence>
<dbReference type="Gene3D" id="3.40.50.12230">
    <property type="match status" value="1"/>
</dbReference>
<evidence type="ECO:0000313" key="8">
    <source>
        <dbReference type="EMBL" id="MST68336.1"/>
    </source>
</evidence>
<comment type="caution">
    <text evidence="8">The sequence shown here is derived from an EMBL/GenBank/DDBJ whole genome shotgun (WGS) entry which is preliminary data.</text>
</comment>
<evidence type="ECO:0000259" key="6">
    <source>
        <dbReference type="Pfam" id="PF00551"/>
    </source>
</evidence>
<feature type="domain" description="Formyl transferase N-terminal" evidence="6">
    <location>
        <begin position="2"/>
        <end position="173"/>
    </location>
</feature>
<sequence>MGTPEFAVPCLRALAEGKDIEVALVVTQPDRKGNRGKITMSPVKKTAMEYGIPVAQPFSIRKDPEFVESLRELSPDIIVVAAFGQILPEQVLNIPRYGCVNLHGSLLPELRGAAPMQYAIMEGHQKTGITLMKMDKGLDTGDMLAVRELEIGDKDIDQVAESLSVMGAELLMETLPAIVDGTVKAVPQDDSKSTYAHMIKKTDGLTDFSGSAAEEERKLRAFKDWPVLHSYLNGQTVKFYKAQVIDLPPEGDHGTIAKVDKDSFQINCGSGRLKILELQLQGKKRMKTEDFLRGRKLEKGDRFTTGQHE</sequence>
<evidence type="ECO:0000256" key="1">
    <source>
        <dbReference type="ARBA" id="ARBA00010699"/>
    </source>
</evidence>
<dbReference type="SUPFAM" id="SSF53328">
    <property type="entry name" value="Formyltransferase"/>
    <property type="match status" value="1"/>
</dbReference>
<feature type="domain" description="Formyl transferase C-terminal" evidence="7">
    <location>
        <begin position="199"/>
        <end position="295"/>
    </location>
</feature>
<dbReference type="InterPro" id="IPR002376">
    <property type="entry name" value="Formyl_transf_N"/>
</dbReference>
<dbReference type="NCBIfam" id="TIGR00460">
    <property type="entry name" value="fmt"/>
    <property type="match status" value="1"/>
</dbReference>
<name>A0A6A8MAK2_9FIRM</name>
<comment type="function">
    <text evidence="5">Attaches a formyl group to the free amino group of methionyl-tRNA(fMet). The formyl group appears to play a dual role in the initiator identity of N-formylmethionyl-tRNA by promoting its recognition by IF2 and preventing the misappropriation of this tRNA by the elongation apparatus.</text>
</comment>
<dbReference type="GO" id="GO:0005829">
    <property type="term" value="C:cytosol"/>
    <property type="evidence" value="ECO:0007669"/>
    <property type="project" value="TreeGrafter"/>
</dbReference>
<reference evidence="8" key="1">
    <citation type="submission" date="2019-09" db="EMBL/GenBank/DDBJ databases">
        <title>In-depth cultivation of the pig gut microbiome towards novel bacterial diversity and tailored functional studies.</title>
        <authorList>
            <person name="Wylensek D."/>
            <person name="Hitch T.C.A."/>
            <person name="Clavel T."/>
        </authorList>
    </citation>
    <scope>NUCLEOTIDE SEQUENCE</scope>
    <source>
        <strain evidence="8">RF-744-FAT-WT-3</strain>
    </source>
</reference>
<dbReference type="InterPro" id="IPR001555">
    <property type="entry name" value="GART_AS"/>
</dbReference>
<dbReference type="InterPro" id="IPR036477">
    <property type="entry name" value="Formyl_transf_N_sf"/>
</dbReference>
<dbReference type="EC" id="2.1.2.9" evidence="2 5"/>
<keyword evidence="4 5" id="KW-0648">Protein biosynthesis</keyword>
<evidence type="ECO:0000256" key="5">
    <source>
        <dbReference type="HAMAP-Rule" id="MF_00182"/>
    </source>
</evidence>
<evidence type="ECO:0000256" key="3">
    <source>
        <dbReference type="ARBA" id="ARBA00022679"/>
    </source>
</evidence>
<feature type="binding site" evidence="5">
    <location>
        <begin position="105"/>
        <end position="108"/>
    </location>
    <ligand>
        <name>(6S)-5,6,7,8-tetrahydrofolate</name>
        <dbReference type="ChEBI" id="CHEBI:57453"/>
    </ligand>
</feature>
<proteinExistence type="inferred from homology"/>
<keyword evidence="3 5" id="KW-0808">Transferase</keyword>
<dbReference type="InterPro" id="IPR011034">
    <property type="entry name" value="Formyl_transferase-like_C_sf"/>
</dbReference>
<dbReference type="PANTHER" id="PTHR11138">
    <property type="entry name" value="METHIONYL-TRNA FORMYLTRANSFERASE"/>
    <property type="match status" value="1"/>
</dbReference>
<comment type="similarity">
    <text evidence="1 5">Belongs to the Fmt family.</text>
</comment>
<dbReference type="SUPFAM" id="SSF50486">
    <property type="entry name" value="FMT C-terminal domain-like"/>
    <property type="match status" value="1"/>
</dbReference>
<dbReference type="CDD" id="cd08704">
    <property type="entry name" value="Met_tRNA_FMT_C"/>
    <property type="match status" value="1"/>
</dbReference>
<dbReference type="InterPro" id="IPR041711">
    <property type="entry name" value="Met-tRNA-FMT_N"/>
</dbReference>
<dbReference type="GO" id="GO:0004479">
    <property type="term" value="F:methionyl-tRNA formyltransferase activity"/>
    <property type="evidence" value="ECO:0007669"/>
    <property type="project" value="UniProtKB-UniRule"/>
</dbReference>
<organism evidence="8">
    <name type="scientific">Baileyella intestinalis</name>
    <dbReference type="NCBI Taxonomy" id="2606709"/>
    <lineage>
        <taxon>Bacteria</taxon>
        <taxon>Bacillati</taxon>
        <taxon>Bacillota</taxon>
        <taxon>Clostridia</taxon>
        <taxon>Peptostreptococcales</taxon>
        <taxon>Anaerovoracaceae</taxon>
        <taxon>Baileyella</taxon>
    </lineage>
</organism>
<dbReference type="InterPro" id="IPR005794">
    <property type="entry name" value="Fmt"/>
</dbReference>
<dbReference type="CDD" id="cd08646">
    <property type="entry name" value="FMT_core_Met-tRNA-FMT_N"/>
    <property type="match status" value="1"/>
</dbReference>
<dbReference type="InterPro" id="IPR005793">
    <property type="entry name" value="Formyl_trans_C"/>
</dbReference>
<evidence type="ECO:0000256" key="2">
    <source>
        <dbReference type="ARBA" id="ARBA00012261"/>
    </source>
</evidence>
<protein>
    <recommendedName>
        <fullName evidence="2 5">Methionyl-tRNA formyltransferase</fullName>
        <ecNumber evidence="2 5">2.1.2.9</ecNumber>
    </recommendedName>
</protein>
<dbReference type="PROSITE" id="PS00373">
    <property type="entry name" value="GART"/>
    <property type="match status" value="1"/>
</dbReference>
<dbReference type="AlphaFoldDB" id="A0A6A8MAK2"/>
<dbReference type="EMBL" id="VUNB01000001">
    <property type="protein sequence ID" value="MST68336.1"/>
    <property type="molecule type" value="Genomic_DNA"/>
</dbReference>